<comment type="caution">
    <text evidence="8">The sequence shown here is derived from an EMBL/GenBank/DDBJ whole genome shotgun (WGS) entry which is preliminary data.</text>
</comment>
<evidence type="ECO:0000313" key="8">
    <source>
        <dbReference type="EMBL" id="PVZ99766.1"/>
    </source>
</evidence>
<evidence type="ECO:0000256" key="5">
    <source>
        <dbReference type="ARBA" id="ARBA00023136"/>
    </source>
</evidence>
<dbReference type="Pfam" id="PF10601">
    <property type="entry name" value="zf-LITAF-like"/>
    <property type="match status" value="1"/>
</dbReference>
<name>A0A2U1J3V9_SMIAN</name>
<comment type="subcellular location">
    <subcellularLocation>
        <location evidence="1">Membrane</location>
        <topology evidence="1">Peripheral membrane protein</topology>
    </subcellularLocation>
</comment>
<dbReference type="InterPro" id="IPR006629">
    <property type="entry name" value="LITAF"/>
</dbReference>
<keyword evidence="9" id="KW-1185">Reference proteome</keyword>
<keyword evidence="3" id="KW-0479">Metal-binding</keyword>
<evidence type="ECO:0000259" key="7">
    <source>
        <dbReference type="PROSITE" id="PS51837"/>
    </source>
</evidence>
<dbReference type="GO" id="GO:0008270">
    <property type="term" value="F:zinc ion binding"/>
    <property type="evidence" value="ECO:0007669"/>
    <property type="project" value="TreeGrafter"/>
</dbReference>
<dbReference type="Proteomes" id="UP000245591">
    <property type="component" value="Unassembled WGS sequence"/>
</dbReference>
<keyword evidence="5 6" id="KW-0472">Membrane</keyword>
<sequence length="211" mass="23488">MNIIYQKDLEDEISVNDPQGSLPLYSEIEFSEIIPDLDLFPSNEPLTALESEPLPIRQVASQPIHQAANQPTHQIASIPTHQVTSQPMLETINQPTGQAKILNVIPDRILKDFQILNKKFRRTKSLTFHQQTKKKITPVNVLCPSCNQRVLTTIKTKFGAKTFLAAVGVGIVCWPLAWVPLVIKPLKNKKHVCPSCGINLGKSVIAQTQTL</sequence>
<gene>
    <name evidence="8" type="ORF">BB558_004181</name>
</gene>
<keyword evidence="6" id="KW-1133">Transmembrane helix</keyword>
<dbReference type="PROSITE" id="PS51837">
    <property type="entry name" value="LITAF"/>
    <property type="match status" value="1"/>
</dbReference>
<comment type="similarity">
    <text evidence="2">Belongs to the CDIP1/LITAF family.</text>
</comment>
<dbReference type="PANTHER" id="PTHR23292">
    <property type="entry name" value="LIPOPOLYSACCHARIDE-INDUCED TUMOR NECROSIS FACTOR-ALPHA FACTOR"/>
    <property type="match status" value="1"/>
</dbReference>
<evidence type="ECO:0000256" key="1">
    <source>
        <dbReference type="ARBA" id="ARBA00004170"/>
    </source>
</evidence>
<dbReference type="EMBL" id="MBFU01000388">
    <property type="protein sequence ID" value="PVZ99766.1"/>
    <property type="molecule type" value="Genomic_DNA"/>
</dbReference>
<dbReference type="PANTHER" id="PTHR23292:SF6">
    <property type="entry name" value="FI16602P1-RELATED"/>
    <property type="match status" value="1"/>
</dbReference>
<dbReference type="InterPro" id="IPR037519">
    <property type="entry name" value="LITAF_fam"/>
</dbReference>
<evidence type="ECO:0000313" key="9">
    <source>
        <dbReference type="Proteomes" id="UP000245591"/>
    </source>
</evidence>
<dbReference type="GO" id="GO:0016020">
    <property type="term" value="C:membrane"/>
    <property type="evidence" value="ECO:0007669"/>
    <property type="project" value="UniProtKB-SubCell"/>
</dbReference>
<protein>
    <recommendedName>
        <fullName evidence="7">LITAF domain-containing protein</fullName>
    </recommendedName>
</protein>
<feature type="transmembrane region" description="Helical" evidence="6">
    <location>
        <begin position="163"/>
        <end position="183"/>
    </location>
</feature>
<keyword evidence="4" id="KW-0862">Zinc</keyword>
<evidence type="ECO:0000256" key="3">
    <source>
        <dbReference type="ARBA" id="ARBA00022723"/>
    </source>
</evidence>
<evidence type="ECO:0000256" key="2">
    <source>
        <dbReference type="ARBA" id="ARBA00005975"/>
    </source>
</evidence>
<proteinExistence type="inferred from homology"/>
<dbReference type="AlphaFoldDB" id="A0A2U1J3V9"/>
<accession>A0A2U1J3V9</accession>
<evidence type="ECO:0000256" key="4">
    <source>
        <dbReference type="ARBA" id="ARBA00022833"/>
    </source>
</evidence>
<evidence type="ECO:0000256" key="6">
    <source>
        <dbReference type="SAM" id="Phobius"/>
    </source>
</evidence>
<feature type="domain" description="LITAF" evidence="7">
    <location>
        <begin position="123"/>
        <end position="205"/>
    </location>
</feature>
<keyword evidence="6" id="KW-0812">Transmembrane</keyword>
<dbReference type="SMART" id="SM00714">
    <property type="entry name" value="LITAF"/>
    <property type="match status" value="1"/>
</dbReference>
<organism evidence="8 9">
    <name type="scientific">Smittium angustum</name>
    <dbReference type="NCBI Taxonomy" id="133377"/>
    <lineage>
        <taxon>Eukaryota</taxon>
        <taxon>Fungi</taxon>
        <taxon>Fungi incertae sedis</taxon>
        <taxon>Zoopagomycota</taxon>
        <taxon>Kickxellomycotina</taxon>
        <taxon>Harpellomycetes</taxon>
        <taxon>Harpellales</taxon>
        <taxon>Legeriomycetaceae</taxon>
        <taxon>Smittium</taxon>
    </lineage>
</organism>
<reference evidence="8 9" key="1">
    <citation type="journal article" date="2018" name="MBio">
        <title>Comparative Genomics Reveals the Core Gene Toolbox for the Fungus-Insect Symbiosis.</title>
        <authorList>
            <person name="Wang Y."/>
            <person name="Stata M."/>
            <person name="Wang W."/>
            <person name="Stajich J.E."/>
            <person name="White M.M."/>
            <person name="Moncalvo J.M."/>
        </authorList>
    </citation>
    <scope>NUCLEOTIDE SEQUENCE [LARGE SCALE GENOMIC DNA]</scope>
    <source>
        <strain evidence="8 9">AUS-126-30</strain>
    </source>
</reference>